<organism evidence="1 2">
    <name type="scientific">Candidatus Thalassarchaeum betae</name>
    <dbReference type="NCBI Taxonomy" id="2599289"/>
    <lineage>
        <taxon>Archaea</taxon>
        <taxon>Methanobacteriati</taxon>
        <taxon>Thermoplasmatota</taxon>
        <taxon>Candidatus Poseidoniia</taxon>
        <taxon>Candidatus Poseidoniales</taxon>
        <taxon>Candidatus Thalassarchaeaceae</taxon>
        <taxon>Candidatus Thalassarchaeum</taxon>
    </lineage>
</organism>
<reference evidence="1 2" key="1">
    <citation type="journal article" date="2015" name="Nat. Commun.">
        <title>Genomic and transcriptomic evidence for scavenging of diverse organic compounds by widespread deep-sea archaea.</title>
        <authorList>
            <person name="Li M."/>
            <person name="Baker B.J."/>
            <person name="Anantharaman K."/>
            <person name="Jain S."/>
            <person name="Breier J.A."/>
            <person name="Dick G.J."/>
        </authorList>
    </citation>
    <scope>NUCLEOTIDE SEQUENCE [LARGE SCALE GENOMIC DNA]</scope>
    <source>
        <strain evidence="1">Cayman_51_deep</strain>
    </source>
</reference>
<proteinExistence type="predicted"/>
<gene>
    <name evidence="1" type="ORF">CXX69_01390</name>
</gene>
<dbReference type="Gene3D" id="3.40.50.150">
    <property type="entry name" value="Vaccinia Virus protein VP39"/>
    <property type="match status" value="1"/>
</dbReference>
<dbReference type="Proteomes" id="UP000248161">
    <property type="component" value="Unassembled WGS sequence"/>
</dbReference>
<comment type="caution">
    <text evidence="1">The sequence shown here is derived from an EMBL/GenBank/DDBJ whole genome shotgun (WGS) entry which is preliminary data.</text>
</comment>
<accession>A0A2V3HTV9</accession>
<dbReference type="EMBL" id="PSPG01000002">
    <property type="protein sequence ID" value="PXF22259.1"/>
    <property type="molecule type" value="Genomic_DNA"/>
</dbReference>
<dbReference type="SUPFAM" id="SSF53335">
    <property type="entry name" value="S-adenosyl-L-methionine-dependent methyltransferases"/>
    <property type="match status" value="1"/>
</dbReference>
<dbReference type="InterPro" id="IPR029063">
    <property type="entry name" value="SAM-dependent_MTases_sf"/>
</dbReference>
<evidence type="ECO:0000313" key="2">
    <source>
        <dbReference type="Proteomes" id="UP000248161"/>
    </source>
</evidence>
<dbReference type="AlphaFoldDB" id="A0A2V3HTV9"/>
<evidence type="ECO:0008006" key="3">
    <source>
        <dbReference type="Google" id="ProtNLM"/>
    </source>
</evidence>
<name>A0A2V3HTV9_9ARCH</name>
<evidence type="ECO:0000313" key="1">
    <source>
        <dbReference type="EMBL" id="PXF22259.1"/>
    </source>
</evidence>
<protein>
    <recommendedName>
        <fullName evidence="3">O-methyltransferase domain-containing protein</fullName>
    </recommendedName>
</protein>
<sequence length="264" mass="28211">MSTDGGGIGLPQMSEREMFGRLLSEGAERDDAEPAIAASIGEQMLHMNLLPLPRSMRARIRDISARVPASNAVLVGGGIGHLAAWLLDLWCGDPADPPEQPPKRPDSFRIVEPGGRFGVIIDRLIRRHGAESWTHVIAMPWQEVAAESASWSAATAALPKSAQPSPLPLPLDLVIIDMPESERASASSAAFEMLSPGGVLLVQEPEVPTGDVGVAEEGSEPTPAQMKVESFNRWIDFVKQTSESHSLGFVELTGGSLAVLRRAT</sequence>